<dbReference type="PANTHER" id="PTHR23131:SF4">
    <property type="entry name" value="METALLO-BETA-LACTAMASE SUPERFAMILY POTEIN"/>
    <property type="match status" value="1"/>
</dbReference>
<protein>
    <submittedName>
        <fullName evidence="2">MBL fold metallo-hydrolase</fullName>
    </submittedName>
</protein>
<dbReference type="Pfam" id="PF00753">
    <property type="entry name" value="Lactamase_B"/>
    <property type="match status" value="1"/>
</dbReference>
<keyword evidence="3" id="KW-1185">Reference proteome</keyword>
<proteinExistence type="predicted"/>
<dbReference type="GO" id="GO:0016787">
    <property type="term" value="F:hydrolase activity"/>
    <property type="evidence" value="ECO:0007669"/>
    <property type="project" value="UniProtKB-KW"/>
</dbReference>
<dbReference type="AlphaFoldDB" id="A0A418XXG0"/>
<dbReference type="SUPFAM" id="SSF56281">
    <property type="entry name" value="Metallo-hydrolase/oxidoreductase"/>
    <property type="match status" value="1"/>
</dbReference>
<comment type="caution">
    <text evidence="2">The sequence shown here is derived from an EMBL/GenBank/DDBJ whole genome shotgun (WGS) entry which is preliminary data.</text>
</comment>
<dbReference type="SMART" id="SM00849">
    <property type="entry name" value="Lactamase_B"/>
    <property type="match status" value="1"/>
</dbReference>
<dbReference type="Gene3D" id="3.60.15.10">
    <property type="entry name" value="Ribonuclease Z/Hydroxyacylglutathione hydrolase-like"/>
    <property type="match status" value="1"/>
</dbReference>
<dbReference type="EMBL" id="QYYA01000003">
    <property type="protein sequence ID" value="RJG17490.1"/>
    <property type="molecule type" value="Genomic_DNA"/>
</dbReference>
<dbReference type="InterPro" id="IPR050662">
    <property type="entry name" value="Sec-metab_biosynth-thioest"/>
</dbReference>
<evidence type="ECO:0000313" key="2">
    <source>
        <dbReference type="EMBL" id="RJG17490.1"/>
    </source>
</evidence>
<gene>
    <name evidence="2" type="ORF">D4A39_12320</name>
</gene>
<dbReference type="Proteomes" id="UP000283734">
    <property type="component" value="Unassembled WGS sequence"/>
</dbReference>
<feature type="domain" description="Metallo-beta-lactamase" evidence="1">
    <location>
        <begin position="36"/>
        <end position="253"/>
    </location>
</feature>
<dbReference type="RefSeq" id="WP_022985114.1">
    <property type="nucleotide sequence ID" value="NZ_CAXGPP010000035.1"/>
</dbReference>
<keyword evidence="2" id="KW-0378">Hydrolase</keyword>
<sequence length="339" mass="37647">MSLQYPFTDLPSAGTRFKVAEGVYWLRFPLPFALDHINLWLLEDGDGWTVVDTGLGVRSSQKIWDTLLNEQLDGKPLTRIVVTHYHPDHLGMAGWLQQRCQAPVVTSAGEWALASMICASSDEQSISGFKAFLGSHGLGGEVLDQVAGKGNGFRRVVRPMPENPQLIGAGDSLTIHGERWQVHIGRGHSPEHLCLYRDSDRVLISGDQVLPTISSNLMVRPSAPEANPVTAFVDSLTALRDALPDDTLVLPAHGLPFRGMTSRINDLVAHHQRQLEVVWEECRSQARSAHDILPVMFDRKLDVQQLMFAMGESIAHLNCLMEQGRVQRQDKEGVWHFAA</sequence>
<organism evidence="2 3">
    <name type="scientific">Alcanivorax profundi</name>
    <dbReference type="NCBI Taxonomy" id="2338368"/>
    <lineage>
        <taxon>Bacteria</taxon>
        <taxon>Pseudomonadati</taxon>
        <taxon>Pseudomonadota</taxon>
        <taxon>Gammaproteobacteria</taxon>
        <taxon>Oceanospirillales</taxon>
        <taxon>Alcanivoracaceae</taxon>
        <taxon>Alcanivorax</taxon>
    </lineage>
</organism>
<evidence type="ECO:0000259" key="1">
    <source>
        <dbReference type="SMART" id="SM00849"/>
    </source>
</evidence>
<dbReference type="InterPro" id="IPR048933">
    <property type="entry name" value="B_lactamase-like_C"/>
</dbReference>
<dbReference type="OrthoDB" id="9803916at2"/>
<dbReference type="Pfam" id="PF21221">
    <property type="entry name" value="B_lactamase-like_C"/>
    <property type="match status" value="1"/>
</dbReference>
<reference evidence="2 3" key="1">
    <citation type="submission" date="2018-09" db="EMBL/GenBank/DDBJ databases">
        <title>Alcanivorax profundi sp. nov., isolated from 1000 m-depth seawater of the Mariana Trench.</title>
        <authorList>
            <person name="Liu J."/>
        </authorList>
    </citation>
    <scope>NUCLEOTIDE SEQUENCE [LARGE SCALE GENOMIC DNA]</scope>
    <source>
        <strain evidence="2 3">MTEO17</strain>
    </source>
</reference>
<name>A0A418XXG0_9GAMM</name>
<dbReference type="InterPro" id="IPR001279">
    <property type="entry name" value="Metallo-B-lactamas"/>
</dbReference>
<dbReference type="InterPro" id="IPR036866">
    <property type="entry name" value="RibonucZ/Hydroxyglut_hydro"/>
</dbReference>
<evidence type="ECO:0000313" key="3">
    <source>
        <dbReference type="Proteomes" id="UP000283734"/>
    </source>
</evidence>
<accession>A0A418XXG0</accession>
<dbReference type="Gene3D" id="1.10.10.10">
    <property type="entry name" value="Winged helix-like DNA-binding domain superfamily/Winged helix DNA-binding domain"/>
    <property type="match status" value="1"/>
</dbReference>
<dbReference type="PANTHER" id="PTHR23131">
    <property type="entry name" value="ENDORIBONUCLEASE LACTB2"/>
    <property type="match status" value="1"/>
</dbReference>
<dbReference type="InterPro" id="IPR036388">
    <property type="entry name" value="WH-like_DNA-bd_sf"/>
</dbReference>